<dbReference type="KEGG" id="cchl:FPL14_19930"/>
<proteinExistence type="predicted"/>
<dbReference type="EMBL" id="CP041969">
    <property type="protein sequence ID" value="QMV43198.1"/>
    <property type="molecule type" value="Genomic_DNA"/>
</dbReference>
<organism evidence="3 4">
    <name type="scientific">Cohnella cholangitidis</name>
    <dbReference type="NCBI Taxonomy" id="2598458"/>
    <lineage>
        <taxon>Bacteria</taxon>
        <taxon>Bacillati</taxon>
        <taxon>Bacillota</taxon>
        <taxon>Bacilli</taxon>
        <taxon>Bacillales</taxon>
        <taxon>Paenibacillaceae</taxon>
        <taxon>Cohnella</taxon>
    </lineage>
</organism>
<feature type="domain" description="SLH" evidence="1">
    <location>
        <begin position="622"/>
        <end position="657"/>
    </location>
</feature>
<dbReference type="InterPro" id="IPR001119">
    <property type="entry name" value="SLH_dom"/>
</dbReference>
<feature type="domain" description="YcdB/YcdC repeated" evidence="2">
    <location>
        <begin position="125"/>
        <end position="262"/>
    </location>
</feature>
<dbReference type="Proteomes" id="UP000515679">
    <property type="component" value="Chromosome"/>
</dbReference>
<accession>A0A7G5C1W4</accession>
<name>A0A7G5C1W4_9BACL</name>
<evidence type="ECO:0000259" key="1">
    <source>
        <dbReference type="Pfam" id="PF00395"/>
    </source>
</evidence>
<feature type="domain" description="YcdB/YcdC repeated" evidence="2">
    <location>
        <begin position="362"/>
        <end position="519"/>
    </location>
</feature>
<sequence length="809" mass="90556">MPKLRLSKKRIDPSFAELPYDLLSVTWEAWPVRAFLLLSAVVKFNSRKPPTVQWRVSGIYRYAFSLLVSLSLCIGSAASAFGEPKPDPAIAVFSQESAMEKVVQLLPDVRSLKPSLSELTYRSDDIARLTVPVWHFVWTKGAGAHPTQLHVNVDAMTMDLLDVHWRSWDGTPNVDSSYPAKINREQAMGISKKFILEALPSLKGAGLRVVPWNMEDTEPISPLFGSARYSFSFAVIINGYPIYNTRVHVSLDGSGDVKGFYFTGDPGTFAPVDIKLSSSEAHARWSEQLSLRLNYTNFNPFFFDSNSDWNLAYEIQTLSEAIDAKNGSPISTYRFKGGDPLEMRSVTSDSMPFVKHTVSKQQAIFEIEAYAEIPDNMEWTGFNRSDIDPSSPNLWVLRGENRDEPESRGVEAEVNADTGQIYSFTTHADVLFHGLTEEQKSALPKITASEALVIADRWMVAHVEDFSARYKRGILLEADDDWGYYIRIKYIMFYRGIPVNNQDMTITLNGNGKVVEYEGQMKSPTISELALLKNEISAEQAKQKLLDDFELEPMYASDDPGAKVTKDGQYVRPESYVQFIPVDRMKYSGYLFALDAGTGQRISMNGILTPVIGGTLPTNIASHKSSKAMQMLLDHGVIFLDQQGKLNPNRTVARGEFLRMVRLAVQPLFPTGPRMDNPAFTDIDVHSPYSGDIQFFIKRKWLQPAPETKFQTDIPLTREQLAIWITAITGGEKVASQLSRAASVNKLKDNKSLTNRGAVAFALKYGFMTAHKGEFKPLSKVTLAEVSEVLVKLAEKQQKMDYSLLETGN</sequence>
<gene>
    <name evidence="3" type="ORF">FPL14_19930</name>
</gene>
<keyword evidence="4" id="KW-1185">Reference proteome</keyword>
<evidence type="ECO:0000313" key="4">
    <source>
        <dbReference type="Proteomes" id="UP000515679"/>
    </source>
</evidence>
<evidence type="ECO:0000313" key="3">
    <source>
        <dbReference type="EMBL" id="QMV43198.1"/>
    </source>
</evidence>
<protein>
    <submittedName>
        <fullName evidence="3">Uncharacterized protein</fullName>
    </submittedName>
</protein>
<dbReference type="AlphaFoldDB" id="A0A7G5C1W4"/>
<evidence type="ECO:0000259" key="2">
    <source>
        <dbReference type="Pfam" id="PF16244"/>
    </source>
</evidence>
<reference evidence="3 4" key="1">
    <citation type="submission" date="2019-07" db="EMBL/GenBank/DDBJ databases">
        <authorList>
            <person name="Kim J.K."/>
            <person name="Cheong H.-M."/>
            <person name="Choi Y."/>
            <person name="Hwang K.J."/>
            <person name="Lee S."/>
            <person name="Choi C."/>
        </authorList>
    </citation>
    <scope>NUCLEOTIDE SEQUENCE [LARGE SCALE GENOMIC DNA]</scope>
    <source>
        <strain evidence="3 4">KS 22</strain>
    </source>
</reference>
<dbReference type="Pfam" id="PF00395">
    <property type="entry name" value="SLH"/>
    <property type="match status" value="1"/>
</dbReference>
<dbReference type="InterPro" id="IPR032599">
    <property type="entry name" value="YcdB/YcdC_rep_domain"/>
</dbReference>
<dbReference type="Pfam" id="PF16244">
    <property type="entry name" value="DUF4901"/>
    <property type="match status" value="2"/>
</dbReference>
<dbReference type="RefSeq" id="WP_182299430.1">
    <property type="nucleotide sequence ID" value="NZ_CP041969.1"/>
</dbReference>